<dbReference type="AlphaFoldDB" id="A0A9P6TYD3"/>
<comment type="subcellular location">
    <subcellularLocation>
        <location evidence="1">Membrane</location>
        <topology evidence="1">Multi-pass membrane protein</topology>
    </subcellularLocation>
</comment>
<gene>
    <name evidence="15" type="ORF">DFQ27_008507</name>
</gene>
<evidence type="ECO:0000313" key="15">
    <source>
        <dbReference type="EMBL" id="KAG0251814.1"/>
    </source>
</evidence>
<feature type="domain" description="Ketoreductase" evidence="14">
    <location>
        <begin position="84"/>
        <end position="277"/>
    </location>
</feature>
<dbReference type="EMBL" id="JAAAJB010000717">
    <property type="protein sequence ID" value="KAG0251814.1"/>
    <property type="molecule type" value="Genomic_DNA"/>
</dbReference>
<keyword evidence="4" id="KW-0521">NADP</keyword>
<dbReference type="InterPro" id="IPR057326">
    <property type="entry name" value="KR_dom"/>
</dbReference>
<evidence type="ECO:0000256" key="13">
    <source>
        <dbReference type="SAM" id="Phobius"/>
    </source>
</evidence>
<keyword evidence="8 13" id="KW-0472">Membrane</keyword>
<dbReference type="Proteomes" id="UP000807716">
    <property type="component" value="Unassembled WGS sequence"/>
</dbReference>
<dbReference type="PANTHER" id="PTHR24322">
    <property type="entry name" value="PKSB"/>
    <property type="match status" value="1"/>
</dbReference>
<keyword evidence="6" id="KW-0560">Oxidoreductase</keyword>
<evidence type="ECO:0000256" key="5">
    <source>
        <dbReference type="ARBA" id="ARBA00022989"/>
    </source>
</evidence>
<dbReference type="SUPFAM" id="SSF51735">
    <property type="entry name" value="NAD(P)-binding Rossmann-fold domains"/>
    <property type="match status" value="1"/>
</dbReference>
<keyword evidence="3 13" id="KW-0812">Transmembrane</keyword>
<comment type="function">
    <text evidence="9">Catalyzes the reduction of all-trans-retinal to all-trans-retinol in the presence of NADPH.</text>
</comment>
<keyword evidence="5 13" id="KW-1133">Transmembrane helix</keyword>
<evidence type="ECO:0000256" key="8">
    <source>
        <dbReference type="ARBA" id="ARBA00023136"/>
    </source>
</evidence>
<comment type="caution">
    <text evidence="15">The sequence shown here is derived from an EMBL/GenBank/DDBJ whole genome shotgun (WGS) entry which is preliminary data.</text>
</comment>
<dbReference type="OrthoDB" id="294295at2759"/>
<keyword evidence="7" id="KW-0443">Lipid metabolism</keyword>
<dbReference type="InterPro" id="IPR036291">
    <property type="entry name" value="NAD(P)-bd_dom_sf"/>
</dbReference>
<evidence type="ECO:0000259" key="14">
    <source>
        <dbReference type="SMART" id="SM00822"/>
    </source>
</evidence>
<organism evidence="15 16">
    <name type="scientific">Actinomortierella ambigua</name>
    <dbReference type="NCBI Taxonomy" id="1343610"/>
    <lineage>
        <taxon>Eukaryota</taxon>
        <taxon>Fungi</taxon>
        <taxon>Fungi incertae sedis</taxon>
        <taxon>Mucoromycota</taxon>
        <taxon>Mortierellomycotina</taxon>
        <taxon>Mortierellomycetes</taxon>
        <taxon>Mortierellales</taxon>
        <taxon>Mortierellaceae</taxon>
        <taxon>Actinomortierella</taxon>
    </lineage>
</organism>
<dbReference type="InterPro" id="IPR002347">
    <property type="entry name" value="SDR_fam"/>
</dbReference>
<dbReference type="CDD" id="cd05339">
    <property type="entry name" value="17beta-HSDXI-like_SDR_c"/>
    <property type="match status" value="1"/>
</dbReference>
<dbReference type="FunFam" id="3.40.50.720:FF:000131">
    <property type="entry name" value="Short-chain dehydrogenase/reductase 3"/>
    <property type="match status" value="1"/>
</dbReference>
<feature type="transmembrane region" description="Helical" evidence="13">
    <location>
        <begin position="41"/>
        <end position="60"/>
    </location>
</feature>
<proteinExistence type="inferred from homology"/>
<dbReference type="Gene3D" id="3.40.50.720">
    <property type="entry name" value="NAD(P)-binding Rossmann-like Domain"/>
    <property type="match status" value="1"/>
</dbReference>
<dbReference type="GO" id="GO:0016020">
    <property type="term" value="C:membrane"/>
    <property type="evidence" value="ECO:0007669"/>
    <property type="project" value="UniProtKB-SubCell"/>
</dbReference>
<evidence type="ECO:0000256" key="7">
    <source>
        <dbReference type="ARBA" id="ARBA00023098"/>
    </source>
</evidence>
<evidence type="ECO:0000256" key="9">
    <source>
        <dbReference type="ARBA" id="ARBA00059620"/>
    </source>
</evidence>
<dbReference type="SMART" id="SM00822">
    <property type="entry name" value="PKS_KR"/>
    <property type="match status" value="1"/>
</dbReference>
<accession>A0A9P6TYD3</accession>
<evidence type="ECO:0000256" key="3">
    <source>
        <dbReference type="ARBA" id="ARBA00022692"/>
    </source>
</evidence>
<dbReference type="PRINTS" id="PR00081">
    <property type="entry name" value="GDHRDH"/>
</dbReference>
<dbReference type="GO" id="GO:0052650">
    <property type="term" value="F:all-trans-retinol dehydrogenase (NADP+) activity"/>
    <property type="evidence" value="ECO:0007669"/>
    <property type="project" value="UniProtKB-ARBA"/>
</dbReference>
<dbReference type="PANTHER" id="PTHR24322:SF736">
    <property type="entry name" value="RETINOL DEHYDROGENASE 10"/>
    <property type="match status" value="1"/>
</dbReference>
<dbReference type="PRINTS" id="PR00080">
    <property type="entry name" value="SDRFAMILY"/>
</dbReference>
<reference evidence="15" key="1">
    <citation type="journal article" date="2020" name="Fungal Divers.">
        <title>Resolving the Mortierellaceae phylogeny through synthesis of multi-gene phylogenetics and phylogenomics.</title>
        <authorList>
            <person name="Vandepol N."/>
            <person name="Liber J."/>
            <person name="Desiro A."/>
            <person name="Na H."/>
            <person name="Kennedy M."/>
            <person name="Barry K."/>
            <person name="Grigoriev I.V."/>
            <person name="Miller A.N."/>
            <person name="O'Donnell K."/>
            <person name="Stajich J.E."/>
            <person name="Bonito G."/>
        </authorList>
    </citation>
    <scope>NUCLEOTIDE SEQUENCE</scope>
    <source>
        <strain evidence="15">BC1065</strain>
    </source>
</reference>
<evidence type="ECO:0000256" key="11">
    <source>
        <dbReference type="ARBA" id="ARBA00082544"/>
    </source>
</evidence>
<comment type="similarity">
    <text evidence="2 12">Belongs to the short-chain dehydrogenases/reductases (SDR) family.</text>
</comment>
<evidence type="ECO:0000256" key="10">
    <source>
        <dbReference type="ARBA" id="ARBA00068717"/>
    </source>
</evidence>
<keyword evidence="16" id="KW-1185">Reference proteome</keyword>
<evidence type="ECO:0000256" key="12">
    <source>
        <dbReference type="RuleBase" id="RU000363"/>
    </source>
</evidence>
<evidence type="ECO:0000256" key="4">
    <source>
        <dbReference type="ARBA" id="ARBA00022857"/>
    </source>
</evidence>
<name>A0A9P6TYD3_9FUNG</name>
<protein>
    <recommendedName>
        <fullName evidence="10">Short-chain dehydrogenase/reductase 3</fullName>
    </recommendedName>
    <alternativeName>
        <fullName evidence="11">Retinal short-chain dehydrogenase/reductase 1</fullName>
    </alternativeName>
</protein>
<dbReference type="Pfam" id="PF00106">
    <property type="entry name" value="adh_short"/>
    <property type="match status" value="1"/>
</dbReference>
<evidence type="ECO:0000313" key="16">
    <source>
        <dbReference type="Proteomes" id="UP000807716"/>
    </source>
</evidence>
<evidence type="ECO:0000256" key="1">
    <source>
        <dbReference type="ARBA" id="ARBA00004141"/>
    </source>
</evidence>
<sequence>MPPRWSIDFVMRLLDTSVFHYTFTFVLTPLCKFVGYGPGTLLFNLTLLYAALLFTVRIGMTLSTRYQRAGGNGGKRSKIDWAEEVVLITGGASGIGLTLAEALAIRQIEVVVLDVKPVETALGIESYICDVSDPKDIARVAKLIREDVGKPTIIVNNAGIVIGKSIQDLTEQDIRRTMDVNFFSHVWILKEFLPDMLKNDHGHIITISSVMGLMSAPQVADYCASKAAAKAFHESLEAELKYIHNSKGIRTTLVCPGRTATGMFAGVMERFPFWTPVVTPLEVAQAIIHSMEMRMGRNQIRLPFYANFVPLVDIMPAWVKDMATVVSGADRAMDTFQGGAEQEKMRKKDL</sequence>
<evidence type="ECO:0000256" key="6">
    <source>
        <dbReference type="ARBA" id="ARBA00023002"/>
    </source>
</evidence>
<evidence type="ECO:0000256" key="2">
    <source>
        <dbReference type="ARBA" id="ARBA00006484"/>
    </source>
</evidence>